<protein>
    <submittedName>
        <fullName evidence="2">Uncharacterized protein</fullName>
    </submittedName>
</protein>
<gene>
    <name evidence="2" type="ORF">DY262_13735</name>
</gene>
<sequence>MRAGGAARGQASLEYVVVCLALALALGIGLWNDQSVLWQLLDALRVAYQRFAYALSLPT</sequence>
<organism evidence="2 3">
    <name type="scientific">Hydrogenophaga borbori</name>
    <dbReference type="NCBI Taxonomy" id="2294117"/>
    <lineage>
        <taxon>Bacteria</taxon>
        <taxon>Pseudomonadati</taxon>
        <taxon>Pseudomonadota</taxon>
        <taxon>Betaproteobacteria</taxon>
        <taxon>Burkholderiales</taxon>
        <taxon>Comamonadaceae</taxon>
        <taxon>Hydrogenophaga</taxon>
    </lineage>
</organism>
<keyword evidence="1" id="KW-1133">Transmembrane helix</keyword>
<keyword evidence="1" id="KW-0472">Membrane</keyword>
<accession>A0A372EIY9</accession>
<keyword evidence="3" id="KW-1185">Reference proteome</keyword>
<proteinExistence type="predicted"/>
<keyword evidence="1" id="KW-0812">Transmembrane</keyword>
<feature type="transmembrane region" description="Helical" evidence="1">
    <location>
        <begin position="12"/>
        <end position="31"/>
    </location>
</feature>
<reference evidence="2 3" key="1">
    <citation type="submission" date="2018-08" db="EMBL/GenBank/DDBJ databases">
        <title>Hydrogenophaga sp. LA-38 isolated from sludge.</title>
        <authorList>
            <person name="Im W.-T."/>
        </authorList>
    </citation>
    <scope>NUCLEOTIDE SEQUENCE [LARGE SCALE GENOMIC DNA]</scope>
    <source>
        <strain evidence="2 3">LA-38</strain>
    </source>
</reference>
<comment type="caution">
    <text evidence="2">The sequence shown here is derived from an EMBL/GenBank/DDBJ whole genome shotgun (WGS) entry which is preliminary data.</text>
</comment>
<evidence type="ECO:0000313" key="2">
    <source>
        <dbReference type="EMBL" id="RFP78358.1"/>
    </source>
</evidence>
<name>A0A372EIY9_9BURK</name>
<dbReference type="AlphaFoldDB" id="A0A372EIY9"/>
<evidence type="ECO:0000256" key="1">
    <source>
        <dbReference type="SAM" id="Phobius"/>
    </source>
</evidence>
<dbReference type="Proteomes" id="UP000261931">
    <property type="component" value="Unassembled WGS sequence"/>
</dbReference>
<dbReference type="EMBL" id="QVLS01000007">
    <property type="protein sequence ID" value="RFP78358.1"/>
    <property type="molecule type" value="Genomic_DNA"/>
</dbReference>
<evidence type="ECO:0000313" key="3">
    <source>
        <dbReference type="Proteomes" id="UP000261931"/>
    </source>
</evidence>